<dbReference type="PANTHER" id="PTHR13683:SF750">
    <property type="entry name" value="ASPARTYL PROTEASE AED1"/>
    <property type="match status" value="1"/>
</dbReference>
<proteinExistence type="inferred from homology"/>
<dbReference type="InterPro" id="IPR032861">
    <property type="entry name" value="TAXi_N"/>
</dbReference>
<dbReference type="Pfam" id="PF14543">
    <property type="entry name" value="TAXi_N"/>
    <property type="match status" value="1"/>
</dbReference>
<dbReference type="InParanoid" id="A0A2K2DD16"/>
<dbReference type="Gramene" id="PNT72162">
    <property type="protein sequence ID" value="PNT72162"/>
    <property type="gene ID" value="BRADI_2g40516v3"/>
</dbReference>
<dbReference type="PROSITE" id="PS51767">
    <property type="entry name" value="PEPTIDASE_A1"/>
    <property type="match status" value="1"/>
</dbReference>
<dbReference type="Proteomes" id="UP000008810">
    <property type="component" value="Chromosome 2"/>
</dbReference>
<dbReference type="STRING" id="15368.A0A2K2DD16"/>
<dbReference type="Gene3D" id="2.40.70.10">
    <property type="entry name" value="Acid Proteases"/>
    <property type="match status" value="1"/>
</dbReference>
<organism evidence="3">
    <name type="scientific">Brachypodium distachyon</name>
    <name type="common">Purple false brome</name>
    <name type="synonym">Trachynia distachya</name>
    <dbReference type="NCBI Taxonomy" id="15368"/>
    <lineage>
        <taxon>Eukaryota</taxon>
        <taxon>Viridiplantae</taxon>
        <taxon>Streptophyta</taxon>
        <taxon>Embryophyta</taxon>
        <taxon>Tracheophyta</taxon>
        <taxon>Spermatophyta</taxon>
        <taxon>Magnoliopsida</taxon>
        <taxon>Liliopsida</taxon>
        <taxon>Poales</taxon>
        <taxon>Poaceae</taxon>
        <taxon>BOP clade</taxon>
        <taxon>Pooideae</taxon>
        <taxon>Stipodae</taxon>
        <taxon>Brachypodieae</taxon>
        <taxon>Brachypodium</taxon>
    </lineage>
</organism>
<evidence type="ECO:0000313" key="3">
    <source>
        <dbReference type="EMBL" id="PNT72162.1"/>
    </source>
</evidence>
<reference evidence="4" key="3">
    <citation type="submission" date="2018-08" db="UniProtKB">
        <authorList>
            <consortium name="EnsemblPlants"/>
        </authorList>
    </citation>
    <scope>IDENTIFICATION</scope>
    <source>
        <strain evidence="4">cv. Bd21</strain>
    </source>
</reference>
<comment type="similarity">
    <text evidence="1">Belongs to the peptidase A1 family.</text>
</comment>
<dbReference type="SUPFAM" id="SSF50630">
    <property type="entry name" value="Acid proteases"/>
    <property type="match status" value="1"/>
</dbReference>
<feature type="domain" description="Peptidase A1" evidence="2">
    <location>
        <begin position="62"/>
        <end position="203"/>
    </location>
</feature>
<evidence type="ECO:0000313" key="4">
    <source>
        <dbReference type="EnsemblPlants" id="PNT72162"/>
    </source>
</evidence>
<evidence type="ECO:0000256" key="1">
    <source>
        <dbReference type="ARBA" id="ARBA00007447"/>
    </source>
</evidence>
<dbReference type="PANTHER" id="PTHR13683">
    <property type="entry name" value="ASPARTYL PROTEASES"/>
    <property type="match status" value="1"/>
</dbReference>
<dbReference type="InterPro" id="IPR033121">
    <property type="entry name" value="PEPTIDASE_A1"/>
</dbReference>
<evidence type="ECO:0000313" key="5">
    <source>
        <dbReference type="Proteomes" id="UP000008810"/>
    </source>
</evidence>
<reference evidence="3 4" key="1">
    <citation type="journal article" date="2010" name="Nature">
        <title>Genome sequencing and analysis of the model grass Brachypodium distachyon.</title>
        <authorList>
            <consortium name="International Brachypodium Initiative"/>
        </authorList>
    </citation>
    <scope>NUCLEOTIDE SEQUENCE [LARGE SCALE GENOMIC DNA]</scope>
    <source>
        <strain evidence="3 4">Bd21</strain>
    </source>
</reference>
<reference evidence="3" key="2">
    <citation type="submission" date="2017-06" db="EMBL/GenBank/DDBJ databases">
        <title>WGS assembly of Brachypodium distachyon.</title>
        <authorList>
            <consortium name="The International Brachypodium Initiative"/>
            <person name="Lucas S."/>
            <person name="Harmon-Smith M."/>
            <person name="Lail K."/>
            <person name="Tice H."/>
            <person name="Grimwood J."/>
            <person name="Bruce D."/>
            <person name="Barry K."/>
            <person name="Shu S."/>
            <person name="Lindquist E."/>
            <person name="Wang M."/>
            <person name="Pitluck S."/>
            <person name="Vogel J.P."/>
            <person name="Garvin D.F."/>
            <person name="Mockler T.C."/>
            <person name="Schmutz J."/>
            <person name="Rokhsar D."/>
            <person name="Bevan M.W."/>
        </authorList>
    </citation>
    <scope>NUCLEOTIDE SEQUENCE</scope>
    <source>
        <strain evidence="3">Bd21</strain>
    </source>
</reference>
<dbReference type="AlphaFoldDB" id="A0A2K2DD16"/>
<gene>
    <name evidence="3" type="ORF">BRADI_2g40516v3</name>
</gene>
<dbReference type="InterPro" id="IPR001461">
    <property type="entry name" value="Aspartic_peptidase_A1"/>
</dbReference>
<dbReference type="EnsemblPlants" id="PNT72162">
    <property type="protein sequence ID" value="PNT72162"/>
    <property type="gene ID" value="BRADI_2g40516v3"/>
</dbReference>
<dbReference type="GO" id="GO:0004190">
    <property type="term" value="F:aspartic-type endopeptidase activity"/>
    <property type="evidence" value="ECO:0007669"/>
    <property type="project" value="InterPro"/>
</dbReference>
<dbReference type="GO" id="GO:0006508">
    <property type="term" value="P:proteolysis"/>
    <property type="evidence" value="ECO:0007669"/>
    <property type="project" value="InterPro"/>
</dbReference>
<protein>
    <recommendedName>
        <fullName evidence="2">Peptidase A1 domain-containing protein</fullName>
    </recommendedName>
</protein>
<sequence length="203" mass="22643">MLHNQHRCSPVRRRTHIDLPPSWHSSRALDRQRELEARLFFRRRAPRRNISMPVNAVVGHGFVAQVALGTPPTTQTVLIDTAASFSWVQCSPCGARNNNGCYYNQDVPLFDSQTSSTYTAVPCLTPLCTCVGRGRSSDCAYVLQHLHRGAVLDALVYMRGPWAQQRLCVRIAAPEEEATAPAFTGYLLRPTKDVSSLSIFECI</sequence>
<dbReference type="EMBL" id="CM000881">
    <property type="protein sequence ID" value="PNT72162.1"/>
    <property type="molecule type" value="Genomic_DNA"/>
</dbReference>
<dbReference type="InterPro" id="IPR021109">
    <property type="entry name" value="Peptidase_aspartic_dom_sf"/>
</dbReference>
<accession>A0A2K2DD16</accession>
<evidence type="ECO:0000259" key="2">
    <source>
        <dbReference type="PROSITE" id="PS51767"/>
    </source>
</evidence>
<dbReference type="OrthoDB" id="683723at2759"/>
<keyword evidence="5" id="KW-1185">Reference proteome</keyword>
<name>A0A2K2DD16_BRADI</name>